<comment type="similarity">
    <text evidence="2 12 13">Belongs to the TonB-dependent receptor family.</text>
</comment>
<dbReference type="SUPFAM" id="SSF56935">
    <property type="entry name" value="Porins"/>
    <property type="match status" value="1"/>
</dbReference>
<dbReference type="NCBIfam" id="TIGR01783">
    <property type="entry name" value="TonB-siderophor"/>
    <property type="match status" value="1"/>
</dbReference>
<reference evidence="17 18" key="1">
    <citation type="submission" date="2020-04" db="EMBL/GenBank/DDBJ databases">
        <title>Complete genome of a Psychrophilic, Marine, Gas Vacuolate Bacterium Polaromonas vacuolata KCTC 22033T.</title>
        <authorList>
            <person name="Hwang K."/>
            <person name="Kim K.M."/>
        </authorList>
    </citation>
    <scope>NUCLEOTIDE SEQUENCE [LARGE SCALE GENOMIC DNA]</scope>
    <source>
        <strain evidence="17 18">KCTC 22033</strain>
    </source>
</reference>
<evidence type="ECO:0000256" key="4">
    <source>
        <dbReference type="ARBA" id="ARBA00022452"/>
    </source>
</evidence>
<gene>
    <name evidence="17" type="primary">bfrD_1</name>
    <name evidence="17" type="ORF">HC248_01561</name>
</gene>
<evidence type="ECO:0000256" key="2">
    <source>
        <dbReference type="ARBA" id="ARBA00009810"/>
    </source>
</evidence>
<accession>A0A6H2H8R1</accession>
<dbReference type="PANTHER" id="PTHR32552">
    <property type="entry name" value="FERRICHROME IRON RECEPTOR-RELATED"/>
    <property type="match status" value="1"/>
</dbReference>
<dbReference type="InterPro" id="IPR010105">
    <property type="entry name" value="TonB_sidphr_rcpt"/>
</dbReference>
<evidence type="ECO:0000256" key="10">
    <source>
        <dbReference type="ARBA" id="ARBA00023170"/>
    </source>
</evidence>
<dbReference type="InterPro" id="IPR000531">
    <property type="entry name" value="Beta-barrel_TonB"/>
</dbReference>
<name>A0A6H2H8R1_9BURK</name>
<dbReference type="PROSITE" id="PS52016">
    <property type="entry name" value="TONB_DEPENDENT_REC_3"/>
    <property type="match status" value="1"/>
</dbReference>
<dbReference type="InterPro" id="IPR036942">
    <property type="entry name" value="Beta-barrel_TonB_sf"/>
</dbReference>
<evidence type="ECO:0000256" key="6">
    <source>
        <dbReference type="ARBA" id="ARBA00022729"/>
    </source>
</evidence>
<evidence type="ECO:0000259" key="15">
    <source>
        <dbReference type="Pfam" id="PF00593"/>
    </source>
</evidence>
<keyword evidence="10 17" id="KW-0675">Receptor</keyword>
<dbReference type="RefSeq" id="WP_168921990.1">
    <property type="nucleotide sequence ID" value="NZ_CP051461.1"/>
</dbReference>
<keyword evidence="8 13" id="KW-0798">TonB box</keyword>
<dbReference type="GO" id="GO:0015344">
    <property type="term" value="F:siderophore uptake transmembrane transporter activity"/>
    <property type="evidence" value="ECO:0007669"/>
    <property type="project" value="TreeGrafter"/>
</dbReference>
<evidence type="ECO:0000256" key="3">
    <source>
        <dbReference type="ARBA" id="ARBA00022448"/>
    </source>
</evidence>
<dbReference type="InterPro" id="IPR037066">
    <property type="entry name" value="Plug_dom_sf"/>
</dbReference>
<dbReference type="Pfam" id="PF07715">
    <property type="entry name" value="Plug"/>
    <property type="match status" value="1"/>
</dbReference>
<keyword evidence="4 12" id="KW-1134">Transmembrane beta strand</keyword>
<dbReference type="InterPro" id="IPR012910">
    <property type="entry name" value="Plug_dom"/>
</dbReference>
<evidence type="ECO:0000256" key="12">
    <source>
        <dbReference type="PROSITE-ProRule" id="PRU01360"/>
    </source>
</evidence>
<dbReference type="AlphaFoldDB" id="A0A6H2H8R1"/>
<evidence type="ECO:0000256" key="1">
    <source>
        <dbReference type="ARBA" id="ARBA00004571"/>
    </source>
</evidence>
<proteinExistence type="inferred from homology"/>
<sequence>MAHTQHSASRAKKIHSSARPTAVSKALLPLGAMLLLSSTANWAQTDSSNTTLAPVTVNGQRDTTLGSYQSGLTTVGKTSLAAKDIPQSLTIVNDKLIHDQGRDSLKAALENVVGISFEAGEGGRVGDNIRLRGFSAAGDIYLDGMRDIAQYNRDIFNTERVEVLRGAASMLFGRGSTGGIINQVSKQPSMQTAQEINTTIGTDNYRRIEGDFNIKTGDDAALRLNLMATDGDGRGDNAGASTHRRGLALDYRWGVGSADEFQVSFYHLNYNDKPDWGFGWLNSRPAPSPVNRYWYGLDSDFQNDSADVLTLKHTHRWSDGSQLTSSVREGKYTRAMWATQSSFATGTSISNLNANTQVNRRTNAKAGEERHSFFQSDYNTSANVFGLKHSFLVGGEYAIENASRSTYPNLLSAKPSTSVGNPDSTGIGGNLTERVATQFKATTLGLYLQDTISLNQEWRLIGGLRMDQIKGDYDRSGSAAPNNTALSRSDNLLSKRLGLMYQPTQEVSYYVAYGTSFNTSGDLYQFDPQSANTPPESSRNLEVGAKYELYEGDLSLRWALARTDKYNERNTDIDTASNSYLLSGRRHTDALEFEVAGRITPEWEIFAGLGFLRAVIDQSGSNPAGQLEVGQNPGLSPSHQANLFSTYRINERWRIGGGMTAVSTNKPANSVSSQNRAQGYVKVDALLEYKVNPSNSVKFNLDNMFDKVYYNTLYRGFAAPGTARSLHVTLSTKF</sequence>
<evidence type="ECO:0000256" key="9">
    <source>
        <dbReference type="ARBA" id="ARBA00023136"/>
    </source>
</evidence>
<dbReference type="CDD" id="cd01347">
    <property type="entry name" value="ligand_gated_channel"/>
    <property type="match status" value="1"/>
</dbReference>
<keyword evidence="9 12" id="KW-0472">Membrane</keyword>
<evidence type="ECO:0000256" key="5">
    <source>
        <dbReference type="ARBA" id="ARBA00022692"/>
    </source>
</evidence>
<keyword evidence="7" id="KW-0406">Ion transport</keyword>
<dbReference type="Gene3D" id="2.40.170.20">
    <property type="entry name" value="TonB-dependent receptor, beta-barrel domain"/>
    <property type="match status" value="1"/>
</dbReference>
<keyword evidence="18" id="KW-1185">Reference proteome</keyword>
<dbReference type="PANTHER" id="PTHR32552:SF83">
    <property type="entry name" value="BLR3904 PROTEIN"/>
    <property type="match status" value="1"/>
</dbReference>
<dbReference type="Proteomes" id="UP000502041">
    <property type="component" value="Chromosome"/>
</dbReference>
<evidence type="ECO:0000256" key="11">
    <source>
        <dbReference type="ARBA" id="ARBA00023237"/>
    </source>
</evidence>
<comment type="subcellular location">
    <subcellularLocation>
        <location evidence="1 12">Cell outer membrane</location>
        <topology evidence="1 12">Multi-pass membrane protein</topology>
    </subcellularLocation>
</comment>
<feature type="domain" description="TonB-dependent receptor plug" evidence="16">
    <location>
        <begin position="82"/>
        <end position="180"/>
    </location>
</feature>
<feature type="signal peptide" evidence="14">
    <location>
        <begin position="1"/>
        <end position="43"/>
    </location>
</feature>
<evidence type="ECO:0000259" key="16">
    <source>
        <dbReference type="Pfam" id="PF07715"/>
    </source>
</evidence>
<organism evidence="17 18">
    <name type="scientific">Polaromonas vacuolata</name>
    <dbReference type="NCBI Taxonomy" id="37448"/>
    <lineage>
        <taxon>Bacteria</taxon>
        <taxon>Pseudomonadati</taxon>
        <taxon>Pseudomonadota</taxon>
        <taxon>Betaproteobacteria</taxon>
        <taxon>Burkholderiales</taxon>
        <taxon>Comamonadaceae</taxon>
        <taxon>Polaromonas</taxon>
    </lineage>
</organism>
<keyword evidence="6 14" id="KW-0732">Signal</keyword>
<feature type="domain" description="TonB-dependent receptor-like beta-barrel" evidence="15">
    <location>
        <begin position="261"/>
        <end position="703"/>
    </location>
</feature>
<dbReference type="KEGG" id="pvac:HC248_01561"/>
<keyword evidence="11 12" id="KW-0998">Cell outer membrane</keyword>
<dbReference type="InterPro" id="IPR039426">
    <property type="entry name" value="TonB-dep_rcpt-like"/>
</dbReference>
<protein>
    <submittedName>
        <fullName evidence="17">Putative TonB-dependent receptor BfrD</fullName>
    </submittedName>
</protein>
<dbReference type="GO" id="GO:0015891">
    <property type="term" value="P:siderophore transport"/>
    <property type="evidence" value="ECO:0007669"/>
    <property type="project" value="InterPro"/>
</dbReference>
<evidence type="ECO:0000313" key="18">
    <source>
        <dbReference type="Proteomes" id="UP000502041"/>
    </source>
</evidence>
<dbReference type="EMBL" id="CP051461">
    <property type="protein sequence ID" value="QJC56259.1"/>
    <property type="molecule type" value="Genomic_DNA"/>
</dbReference>
<evidence type="ECO:0000256" key="13">
    <source>
        <dbReference type="RuleBase" id="RU003357"/>
    </source>
</evidence>
<dbReference type="Pfam" id="PF00593">
    <property type="entry name" value="TonB_dep_Rec_b-barrel"/>
    <property type="match status" value="1"/>
</dbReference>
<dbReference type="Gene3D" id="2.170.130.10">
    <property type="entry name" value="TonB-dependent receptor, plug domain"/>
    <property type="match status" value="1"/>
</dbReference>
<dbReference type="GO" id="GO:0038023">
    <property type="term" value="F:signaling receptor activity"/>
    <property type="evidence" value="ECO:0007669"/>
    <property type="project" value="InterPro"/>
</dbReference>
<feature type="chain" id="PRO_5026075124" evidence="14">
    <location>
        <begin position="44"/>
        <end position="734"/>
    </location>
</feature>
<evidence type="ECO:0000256" key="8">
    <source>
        <dbReference type="ARBA" id="ARBA00023077"/>
    </source>
</evidence>
<evidence type="ECO:0000256" key="14">
    <source>
        <dbReference type="SAM" id="SignalP"/>
    </source>
</evidence>
<evidence type="ECO:0000313" key="17">
    <source>
        <dbReference type="EMBL" id="QJC56259.1"/>
    </source>
</evidence>
<keyword evidence="5 12" id="KW-0812">Transmembrane</keyword>
<dbReference type="FunFam" id="2.170.130.10:FF:000001">
    <property type="entry name" value="Catecholate siderophore TonB-dependent receptor"/>
    <property type="match status" value="1"/>
</dbReference>
<keyword evidence="3 12" id="KW-0813">Transport</keyword>
<dbReference type="GO" id="GO:0009279">
    <property type="term" value="C:cell outer membrane"/>
    <property type="evidence" value="ECO:0007669"/>
    <property type="project" value="UniProtKB-SubCell"/>
</dbReference>
<evidence type="ECO:0000256" key="7">
    <source>
        <dbReference type="ARBA" id="ARBA00023065"/>
    </source>
</evidence>